<reference evidence="1 2" key="1">
    <citation type="journal article" date="2017" name="Genome Biol. Evol.">
        <title>Phytophthora megakarya and P. palmivora, closely related causal agents of cacao black pod rot, underwent increases in genome sizes and gene numbers by different mechanisms.</title>
        <authorList>
            <person name="Ali S.S."/>
            <person name="Shao J."/>
            <person name="Lary D.J."/>
            <person name="Kronmiller B."/>
            <person name="Shen D."/>
            <person name="Strem M.D."/>
            <person name="Amoako-Attah I."/>
            <person name="Akrofi A.Y."/>
            <person name="Begoude B.A."/>
            <person name="Ten Hoopen G.M."/>
            <person name="Coulibaly K."/>
            <person name="Kebe B.I."/>
            <person name="Melnick R.L."/>
            <person name="Guiltinan M.J."/>
            <person name="Tyler B.M."/>
            <person name="Meinhardt L.W."/>
            <person name="Bailey B.A."/>
        </authorList>
    </citation>
    <scope>NUCLEOTIDE SEQUENCE [LARGE SCALE GENOMIC DNA]</scope>
    <source>
        <strain evidence="2">sbr112.9</strain>
    </source>
</reference>
<gene>
    <name evidence="1" type="ORF">PHPALM_6660</name>
</gene>
<proteinExistence type="predicted"/>
<dbReference type="Proteomes" id="UP000237271">
    <property type="component" value="Unassembled WGS sequence"/>
</dbReference>
<organism evidence="1 2">
    <name type="scientific">Phytophthora palmivora</name>
    <dbReference type="NCBI Taxonomy" id="4796"/>
    <lineage>
        <taxon>Eukaryota</taxon>
        <taxon>Sar</taxon>
        <taxon>Stramenopiles</taxon>
        <taxon>Oomycota</taxon>
        <taxon>Peronosporomycetes</taxon>
        <taxon>Peronosporales</taxon>
        <taxon>Peronosporaceae</taxon>
        <taxon>Phytophthora</taxon>
    </lineage>
</organism>
<evidence type="ECO:0000313" key="2">
    <source>
        <dbReference type="Proteomes" id="UP000237271"/>
    </source>
</evidence>
<protein>
    <submittedName>
        <fullName evidence="1">Uncharacterized protein</fullName>
    </submittedName>
</protein>
<name>A0A2P4YEB2_9STRA</name>
<dbReference type="PANTHER" id="PTHR37067:SF3">
    <property type="entry name" value="PX DOMAIN-CONTAINING PROTEIN"/>
    <property type="match status" value="1"/>
</dbReference>
<accession>A0A2P4YEB2</accession>
<keyword evidence="2" id="KW-1185">Reference proteome</keyword>
<comment type="caution">
    <text evidence="1">The sequence shown here is derived from an EMBL/GenBank/DDBJ whole genome shotgun (WGS) entry which is preliminary data.</text>
</comment>
<evidence type="ECO:0000313" key="1">
    <source>
        <dbReference type="EMBL" id="POM76141.1"/>
    </source>
</evidence>
<dbReference type="OrthoDB" id="59953at2759"/>
<dbReference type="PANTHER" id="PTHR37067">
    <property type="entry name" value="PX DOMAIN-CONTAINING PROTEIN"/>
    <property type="match status" value="1"/>
</dbReference>
<dbReference type="EMBL" id="NCKW01003528">
    <property type="protein sequence ID" value="POM76141.1"/>
    <property type="molecule type" value="Genomic_DNA"/>
</dbReference>
<dbReference type="AlphaFoldDB" id="A0A2P4YEB2"/>
<sequence>MGTRSRTLKYLPGHELRFGIAAVSRDEASGDVVEAVCLFCKHFGREQRADKKRKSASTVKYFRDSFRPDQYTQHHHLQHPTQWKHYKASSDDDKRQFFPRDSTESTITTSSSNSTMEVVLIPKTEERGRCFDLKAAIVEVVAVLAVGFSPVESTVTTRDHLMYQYMTHHHYEEKKINCPLWSPPPDTFERLYLVQKQPPIYRVVLFSKDQIDFLMEMAAEGLSGAQISIALKTFRHHASVLLRDLVENSEKNGPMSKKNVAMAVERAENHAREIFRVEDVSPEYNEAQTAEFVRLGVAVSLSIIARLLDESWFFSLELCTVAQHSMYSYLDVRVKFYNRIGGLRSAHLLAIPKYVGKCDTMMFQTLNRVLGTLLPEWRKKLLGITTDGDIPIPRRLVDVVKHFQNAASGSALYRTSSCINQLRHILNTFYASIENGRFLKTMKELSEYVRNEVTVLSDMKRFPGYGEQLDSDAHSPTSAPTAFGREVDMLVIHYALVEGHFKGIALPAGVPSVISASWWLTLQVLHWVTARANAVFEVLEKQYVTIFQQATVMTSLAEEFITGFHAQIHECKLSVPQPNSSEYLSLDKRVALSKASMVDFVVSSSEHARDLMKHARANAVFEVLEKQYVTISQQATVMTSLAEEFITGFHAQIHECKRSVPQPNSSEYLSLDKRVALSKASMVDFVVSSSEHARDLMKHGGMATVKAASEYFAPGAVNMIASLLELSTSLKQQHAACEFDPSTHASETTVMTDLLPPVMPHELAHLSSEELDELLEAHDAASRGPLNDDDVKAIYEEHDLLRRAFAEDDDLRSALEMCTQGTPFDVAWSLMDTRFTRLEAFAGGLATVCPSNAVTLSDRNVRDLVVCPKDMEEARLLLADFELESALHAQQFQSLTKLQEEIYDREISESRTQKRQKVSSHPN</sequence>